<accession>A0A913ZZG3</accession>
<dbReference type="GO" id="GO:0030198">
    <property type="term" value="P:extracellular matrix organization"/>
    <property type="evidence" value="ECO:0007669"/>
    <property type="project" value="TreeGrafter"/>
</dbReference>
<feature type="binding site" evidence="8">
    <location>
        <position position="181"/>
    </location>
    <ligand>
        <name>Zn(2+)</name>
        <dbReference type="ChEBI" id="CHEBI:29105"/>
        <label>1</label>
    </ligand>
</feature>
<dbReference type="PANTHER" id="PTHR10201:SF294">
    <property type="entry name" value="MATRIX METALLOPROTEINASE 16"/>
    <property type="match status" value="1"/>
</dbReference>
<keyword evidence="2" id="KW-0645">Protease</keyword>
<dbReference type="InterPro" id="IPR036365">
    <property type="entry name" value="PGBD-like_sf"/>
</dbReference>
<dbReference type="SMART" id="SM00235">
    <property type="entry name" value="ZnMc"/>
    <property type="match status" value="1"/>
</dbReference>
<dbReference type="EnsemblMetazoa" id="XM_038200528.1">
    <property type="protein sequence ID" value="XP_038056456.1"/>
    <property type="gene ID" value="LOC119728326"/>
</dbReference>
<dbReference type="Proteomes" id="UP000887568">
    <property type="component" value="Unplaced"/>
</dbReference>
<name>A0A913ZZG3_PATMI</name>
<dbReference type="InterPro" id="IPR006026">
    <property type="entry name" value="Peptidase_Metallo"/>
</dbReference>
<dbReference type="SUPFAM" id="SSF55486">
    <property type="entry name" value="Metalloproteases ('zincins'), catalytic domain"/>
    <property type="match status" value="1"/>
</dbReference>
<evidence type="ECO:0000256" key="7">
    <source>
        <dbReference type="PIRSR" id="PIRSR621190-1"/>
    </source>
</evidence>
<dbReference type="SUPFAM" id="SSF47090">
    <property type="entry name" value="PGBD-like"/>
    <property type="match status" value="1"/>
</dbReference>
<feature type="binding site" evidence="8">
    <location>
        <position position="252"/>
    </location>
    <ligand>
        <name>Zn(2+)</name>
        <dbReference type="ChEBI" id="CHEBI:29105"/>
        <label>2</label>
        <note>catalytic</note>
    </ligand>
</feature>
<dbReference type="GO" id="GO:0030574">
    <property type="term" value="P:collagen catabolic process"/>
    <property type="evidence" value="ECO:0007669"/>
    <property type="project" value="TreeGrafter"/>
</dbReference>
<keyword evidence="4" id="KW-0378">Hydrolase</keyword>
<evidence type="ECO:0000256" key="4">
    <source>
        <dbReference type="ARBA" id="ARBA00022801"/>
    </source>
</evidence>
<dbReference type="InterPro" id="IPR024079">
    <property type="entry name" value="MetalloPept_cat_dom_sf"/>
</dbReference>
<dbReference type="PANTHER" id="PTHR10201">
    <property type="entry name" value="MATRIX METALLOPROTEINASE"/>
    <property type="match status" value="1"/>
</dbReference>
<dbReference type="GO" id="GO:0008270">
    <property type="term" value="F:zinc ion binding"/>
    <property type="evidence" value="ECO:0007669"/>
    <property type="project" value="InterPro"/>
</dbReference>
<keyword evidence="8" id="KW-0106">Calcium</keyword>
<dbReference type="InterPro" id="IPR033739">
    <property type="entry name" value="M10A_MMP"/>
</dbReference>
<keyword evidence="12" id="KW-1185">Reference proteome</keyword>
<keyword evidence="6" id="KW-0482">Metalloprotease</keyword>
<evidence type="ECO:0000256" key="9">
    <source>
        <dbReference type="SAM" id="SignalP"/>
    </source>
</evidence>
<dbReference type="InterPro" id="IPR001818">
    <property type="entry name" value="Pept_M10_metallopeptidase"/>
</dbReference>
<feature type="signal peptide" evidence="9">
    <location>
        <begin position="1"/>
        <end position="19"/>
    </location>
</feature>
<dbReference type="PRINTS" id="PR00138">
    <property type="entry name" value="MATRIXIN"/>
</dbReference>
<comment type="cofactor">
    <cofactor evidence="8">
        <name>Zn(2+)</name>
        <dbReference type="ChEBI" id="CHEBI:29105"/>
    </cofactor>
    <text evidence="8">Binds 2 Zn(2+) ions per subunit.</text>
</comment>
<dbReference type="Pfam" id="PF00413">
    <property type="entry name" value="Peptidase_M10"/>
    <property type="match status" value="1"/>
</dbReference>
<protein>
    <recommendedName>
        <fullName evidence="10">Peptidase metallopeptidase domain-containing protein</fullName>
    </recommendedName>
</protein>
<reference evidence="11" key="1">
    <citation type="submission" date="2022-11" db="UniProtKB">
        <authorList>
            <consortium name="EnsemblMetazoa"/>
        </authorList>
    </citation>
    <scope>IDENTIFICATION</scope>
</reference>
<dbReference type="InterPro" id="IPR021190">
    <property type="entry name" value="Pept_M10A"/>
</dbReference>
<evidence type="ECO:0000256" key="5">
    <source>
        <dbReference type="ARBA" id="ARBA00022833"/>
    </source>
</evidence>
<feature type="binding site" evidence="8">
    <location>
        <position position="212"/>
    </location>
    <ligand>
        <name>Ca(2+)</name>
        <dbReference type="ChEBI" id="CHEBI:29108"/>
        <label>3</label>
    </ligand>
</feature>
<feature type="binding site" evidence="8">
    <location>
        <position position="208"/>
    </location>
    <ligand>
        <name>Ca(2+)</name>
        <dbReference type="ChEBI" id="CHEBI:29108"/>
        <label>2</label>
    </ligand>
</feature>
<evidence type="ECO:0000256" key="6">
    <source>
        <dbReference type="ARBA" id="ARBA00023049"/>
    </source>
</evidence>
<feature type="chain" id="PRO_5038008302" description="Peptidase metallopeptidase domain-containing protein" evidence="9">
    <location>
        <begin position="20"/>
        <end position="291"/>
    </location>
</feature>
<evidence type="ECO:0000256" key="2">
    <source>
        <dbReference type="ARBA" id="ARBA00022670"/>
    </source>
</evidence>
<evidence type="ECO:0000313" key="12">
    <source>
        <dbReference type="Proteomes" id="UP000887568"/>
    </source>
</evidence>
<feature type="binding site" evidence="8">
    <location>
        <position position="215"/>
    </location>
    <ligand>
        <name>Ca(2+)</name>
        <dbReference type="ChEBI" id="CHEBI:29108"/>
        <label>3</label>
    </ligand>
</feature>
<dbReference type="GO" id="GO:0005615">
    <property type="term" value="C:extracellular space"/>
    <property type="evidence" value="ECO:0007669"/>
    <property type="project" value="TreeGrafter"/>
</dbReference>
<dbReference type="GeneID" id="119728326"/>
<feature type="binding site" description="in inhibited form" evidence="8">
    <location>
        <position position="96"/>
    </location>
    <ligand>
        <name>Zn(2+)</name>
        <dbReference type="ChEBI" id="CHEBI:29105"/>
        <label>2</label>
        <note>catalytic</note>
    </ligand>
</feature>
<feature type="binding site" evidence="8">
    <location>
        <position position="210"/>
    </location>
    <ligand>
        <name>Zn(2+)</name>
        <dbReference type="ChEBI" id="CHEBI:29105"/>
        <label>1</label>
    </ligand>
</feature>
<evidence type="ECO:0000256" key="3">
    <source>
        <dbReference type="ARBA" id="ARBA00022723"/>
    </source>
</evidence>
<dbReference type="OMA" id="HIVRPRC"/>
<feature type="binding site" evidence="8">
    <location>
        <position position="170"/>
    </location>
    <ligand>
        <name>Ca(2+)</name>
        <dbReference type="ChEBI" id="CHEBI:29108"/>
        <label>2</label>
    </ligand>
</feature>
<evidence type="ECO:0000259" key="10">
    <source>
        <dbReference type="SMART" id="SM00235"/>
    </source>
</evidence>
<dbReference type="AlphaFoldDB" id="A0A913ZZG3"/>
<feature type="binding site" evidence="8">
    <location>
        <position position="244"/>
    </location>
    <ligand>
        <name>Zn(2+)</name>
        <dbReference type="ChEBI" id="CHEBI:29105"/>
        <label>2</label>
        <note>catalytic</note>
    </ligand>
</feature>
<organism evidence="11 12">
    <name type="scientific">Patiria miniata</name>
    <name type="common">Bat star</name>
    <name type="synonym">Asterina miniata</name>
    <dbReference type="NCBI Taxonomy" id="46514"/>
    <lineage>
        <taxon>Eukaryota</taxon>
        <taxon>Metazoa</taxon>
        <taxon>Echinodermata</taxon>
        <taxon>Eleutherozoa</taxon>
        <taxon>Asterozoa</taxon>
        <taxon>Asteroidea</taxon>
        <taxon>Valvatacea</taxon>
        <taxon>Valvatida</taxon>
        <taxon>Asterinidae</taxon>
        <taxon>Patiria</taxon>
    </lineage>
</organism>
<proteinExistence type="inferred from homology"/>
<feature type="domain" description="Peptidase metallopeptidase" evidence="10">
    <location>
        <begin position="117"/>
        <end position="279"/>
    </location>
</feature>
<dbReference type="Gene3D" id="3.40.390.10">
    <property type="entry name" value="Collagenase (Catalytic Domain)"/>
    <property type="match status" value="1"/>
</dbReference>
<feature type="active site" evidence="7">
    <location>
        <position position="235"/>
    </location>
</feature>
<feature type="binding site" evidence="8">
    <location>
        <position position="183"/>
    </location>
    <ligand>
        <name>Zn(2+)</name>
        <dbReference type="ChEBI" id="CHEBI:29105"/>
        <label>1</label>
    </ligand>
</feature>
<comment type="cofactor">
    <cofactor evidence="8">
        <name>Ca(2+)</name>
        <dbReference type="ChEBI" id="CHEBI:29108"/>
    </cofactor>
    <text evidence="8">Can bind about 5 Ca(2+) ions per subunit.</text>
</comment>
<feature type="binding site" evidence="8">
    <location>
        <position position="238"/>
    </location>
    <ligand>
        <name>Zn(2+)</name>
        <dbReference type="ChEBI" id="CHEBI:29105"/>
        <label>2</label>
        <note>catalytic</note>
    </ligand>
</feature>
<keyword evidence="9" id="KW-0732">Signal</keyword>
<evidence type="ECO:0000313" key="11">
    <source>
        <dbReference type="EnsemblMetazoa" id="XP_038056456.1"/>
    </source>
</evidence>
<evidence type="ECO:0000256" key="8">
    <source>
        <dbReference type="PIRSR" id="PIRSR621190-2"/>
    </source>
</evidence>
<comment type="similarity">
    <text evidence="1">Belongs to the peptidase M10A family.</text>
</comment>
<sequence>MYVLISACLLLVAAGRTQTNGMNVPLARGLGLEKLMEGMEYLKKYSYIHLDAGKDGNGLDMAMIKSGIGKYQVFHGLPKTEMIDEETLDKMDLPRCGCRDPEFTGEAERDEFRYWLEGGMWNKTELTVRISRIPNLMSKKSVRRVLKQACRVWSSRSPLTFTEVRSGGADINVKFMGTMDHGDRRAFWRPLGEVGHAFSPSDPALPGDIHLDASESYSFEEETDGINLFQLLVHELGHTLGLGHSPHPQSVMYPIARAYDPAFELSRNDMAGLHALYGRKSRARLRNRQRH</sequence>
<keyword evidence="3 8" id="KW-0479">Metal-binding</keyword>
<keyword evidence="5 8" id="KW-0862">Zinc</keyword>
<dbReference type="CDD" id="cd04278">
    <property type="entry name" value="ZnMc_MMP"/>
    <property type="match status" value="1"/>
</dbReference>
<feature type="binding site" evidence="8">
    <location>
        <position position="234"/>
    </location>
    <ligand>
        <name>Zn(2+)</name>
        <dbReference type="ChEBI" id="CHEBI:29105"/>
        <label>2</label>
        <note>catalytic</note>
    </ligand>
</feature>
<dbReference type="OrthoDB" id="406838at2759"/>
<feature type="binding site" evidence="8">
    <location>
        <position position="196"/>
    </location>
    <ligand>
        <name>Zn(2+)</name>
        <dbReference type="ChEBI" id="CHEBI:29105"/>
        <label>1</label>
    </ligand>
</feature>
<dbReference type="GO" id="GO:0004222">
    <property type="term" value="F:metalloendopeptidase activity"/>
    <property type="evidence" value="ECO:0007669"/>
    <property type="project" value="InterPro"/>
</dbReference>
<dbReference type="RefSeq" id="XP_038056456.1">
    <property type="nucleotide sequence ID" value="XM_038200528.1"/>
</dbReference>
<feature type="binding site" evidence="8">
    <location>
        <position position="215"/>
    </location>
    <ligand>
        <name>Ca(2+)</name>
        <dbReference type="ChEBI" id="CHEBI:29108"/>
        <label>1</label>
    </ligand>
</feature>
<evidence type="ECO:0000256" key="1">
    <source>
        <dbReference type="ARBA" id="ARBA00010370"/>
    </source>
</evidence>
<dbReference type="GO" id="GO:0006508">
    <property type="term" value="P:proteolysis"/>
    <property type="evidence" value="ECO:0007669"/>
    <property type="project" value="UniProtKB-KW"/>
</dbReference>
<dbReference type="GO" id="GO:0031012">
    <property type="term" value="C:extracellular matrix"/>
    <property type="evidence" value="ECO:0007669"/>
    <property type="project" value="InterPro"/>
</dbReference>